<sequence length="487" mass="54405">MKTRLSLYIITVALIAASCDEFLDESPETFQTPTAFFQTEAQIDEAVAGIYNTNRGLNNGAHWRFGENRSDNTSFQFNPGDRGGQGNEDVDLFLMLSANGNLSSYWNTSYSGISRANFVLENIDDVEFINEDNRDIRRGEVLFLRSWFYFNLVQLFGDVPFVTSAGDSPDEILSDEFLERIPIAQVYANILGDAQTAIDLLPAPGATETGRANRGAALMLKAKMHMVLQEFAEARPLLEQIQGLGYSLQATYPSVFDPANKNNSESIFEIQYSFALGQGSNFVSNFVPFNSGNDILGENGPPNSRAGQNQPTQDLINLYTPEDARFLHNISFYDDGMTIEPWMSKYNFGFEAQGNNTQDVNFPMFRYADALLLLAEVYNEVGGGDPVALLEQIRARSLTDASLSPEELADLEQTIADERRRELAFENHRWFDLLRTGKAVEVMTAHGVEQRALRATDPPQAYTNIRTLLGIPLGQVEEFGFTQNEGW</sequence>
<dbReference type="Gene3D" id="1.25.40.390">
    <property type="match status" value="1"/>
</dbReference>
<dbReference type="AlphaFoldDB" id="A0A2Z4LPH1"/>
<evidence type="ECO:0008006" key="10">
    <source>
        <dbReference type="Google" id="ProtNLM"/>
    </source>
</evidence>
<dbReference type="GO" id="GO:0009279">
    <property type="term" value="C:cell outer membrane"/>
    <property type="evidence" value="ECO:0007669"/>
    <property type="project" value="UniProtKB-SubCell"/>
</dbReference>
<evidence type="ECO:0000256" key="1">
    <source>
        <dbReference type="ARBA" id="ARBA00004442"/>
    </source>
</evidence>
<dbReference type="KEGG" id="spon:HME9304_00697"/>
<evidence type="ECO:0000256" key="2">
    <source>
        <dbReference type="ARBA" id="ARBA00006275"/>
    </source>
</evidence>
<feature type="domain" description="RagB/SusD" evidence="6">
    <location>
        <begin position="343"/>
        <end position="464"/>
    </location>
</feature>
<protein>
    <recommendedName>
        <fullName evidence="10">RagB/SusD family nutrient uptake outer membrane protein</fullName>
    </recommendedName>
</protein>
<gene>
    <name evidence="8" type="ORF">HME9304_00697</name>
</gene>
<dbReference type="Pfam" id="PF07980">
    <property type="entry name" value="SusD_RagB"/>
    <property type="match status" value="1"/>
</dbReference>
<feature type="domain" description="SusD-like N-terminal" evidence="7">
    <location>
        <begin position="21"/>
        <end position="223"/>
    </location>
</feature>
<evidence type="ECO:0000256" key="5">
    <source>
        <dbReference type="ARBA" id="ARBA00023237"/>
    </source>
</evidence>
<name>A0A2Z4LPH1_9FLAO</name>
<evidence type="ECO:0000256" key="4">
    <source>
        <dbReference type="ARBA" id="ARBA00023136"/>
    </source>
</evidence>
<dbReference type="OrthoDB" id="5694214at2"/>
<evidence type="ECO:0000313" key="8">
    <source>
        <dbReference type="EMBL" id="AWX43706.1"/>
    </source>
</evidence>
<dbReference type="Pfam" id="PF14322">
    <property type="entry name" value="SusD-like_3"/>
    <property type="match status" value="1"/>
</dbReference>
<comment type="similarity">
    <text evidence="2">Belongs to the SusD family.</text>
</comment>
<dbReference type="CDD" id="cd08977">
    <property type="entry name" value="SusD"/>
    <property type="match status" value="1"/>
</dbReference>
<comment type="subcellular location">
    <subcellularLocation>
        <location evidence="1">Cell outer membrane</location>
    </subcellularLocation>
</comment>
<keyword evidence="5" id="KW-0998">Cell outer membrane</keyword>
<dbReference type="Proteomes" id="UP000248536">
    <property type="component" value="Chromosome"/>
</dbReference>
<keyword evidence="4" id="KW-0472">Membrane</keyword>
<reference evidence="8 9" key="1">
    <citation type="submission" date="2018-06" db="EMBL/GenBank/DDBJ databases">
        <title>Spongiibacterium sp. HME9304 Genome sequencing and assembly.</title>
        <authorList>
            <person name="Kang H."/>
            <person name="Kim H."/>
            <person name="Joh K."/>
        </authorList>
    </citation>
    <scope>NUCLEOTIDE SEQUENCE [LARGE SCALE GENOMIC DNA]</scope>
    <source>
        <strain evidence="8 9">HME9304</strain>
    </source>
</reference>
<dbReference type="RefSeq" id="WP_112377256.1">
    <property type="nucleotide sequence ID" value="NZ_CP030104.1"/>
</dbReference>
<dbReference type="EMBL" id="CP030104">
    <property type="protein sequence ID" value="AWX43706.1"/>
    <property type="molecule type" value="Genomic_DNA"/>
</dbReference>
<dbReference type="InterPro" id="IPR012944">
    <property type="entry name" value="SusD_RagB_dom"/>
</dbReference>
<evidence type="ECO:0000313" key="9">
    <source>
        <dbReference type="Proteomes" id="UP000248536"/>
    </source>
</evidence>
<dbReference type="SUPFAM" id="SSF48452">
    <property type="entry name" value="TPR-like"/>
    <property type="match status" value="1"/>
</dbReference>
<proteinExistence type="inferred from homology"/>
<organism evidence="8 9">
    <name type="scientific">Flagellimonas maritima</name>
    <dbReference type="NCBI Taxonomy" id="1383885"/>
    <lineage>
        <taxon>Bacteria</taxon>
        <taxon>Pseudomonadati</taxon>
        <taxon>Bacteroidota</taxon>
        <taxon>Flavobacteriia</taxon>
        <taxon>Flavobacteriales</taxon>
        <taxon>Flavobacteriaceae</taxon>
        <taxon>Flagellimonas</taxon>
    </lineage>
</organism>
<keyword evidence="9" id="KW-1185">Reference proteome</keyword>
<evidence type="ECO:0000259" key="7">
    <source>
        <dbReference type="Pfam" id="PF14322"/>
    </source>
</evidence>
<accession>A0A2Z4LPH1</accession>
<dbReference type="InterPro" id="IPR033985">
    <property type="entry name" value="SusD-like_N"/>
</dbReference>
<dbReference type="PROSITE" id="PS51257">
    <property type="entry name" value="PROKAR_LIPOPROTEIN"/>
    <property type="match status" value="1"/>
</dbReference>
<keyword evidence="3" id="KW-0732">Signal</keyword>
<evidence type="ECO:0000259" key="6">
    <source>
        <dbReference type="Pfam" id="PF07980"/>
    </source>
</evidence>
<dbReference type="InterPro" id="IPR011990">
    <property type="entry name" value="TPR-like_helical_dom_sf"/>
</dbReference>
<evidence type="ECO:0000256" key="3">
    <source>
        <dbReference type="ARBA" id="ARBA00022729"/>
    </source>
</evidence>